<gene>
    <name evidence="1" type="ORF">EIN_371750</name>
</gene>
<dbReference type="RefSeq" id="XP_004259534.1">
    <property type="nucleotide sequence ID" value="XM_004259486.1"/>
</dbReference>
<dbReference type="Pfam" id="PF13306">
    <property type="entry name" value="LRR_5"/>
    <property type="match status" value="2"/>
</dbReference>
<dbReference type="EMBL" id="KB206332">
    <property type="protein sequence ID" value="ELP92763.1"/>
    <property type="molecule type" value="Genomic_DNA"/>
</dbReference>
<dbReference type="InterPro" id="IPR053139">
    <property type="entry name" value="Surface_bspA-like"/>
</dbReference>
<dbReference type="VEuPathDB" id="AmoebaDB:EIN_371750"/>
<dbReference type="AlphaFoldDB" id="A0A0A1UC96"/>
<dbReference type="PANTHER" id="PTHR45661">
    <property type="entry name" value="SURFACE ANTIGEN"/>
    <property type="match status" value="1"/>
</dbReference>
<dbReference type="OMA" id="THIGEEC"/>
<proteinExistence type="predicted"/>
<accession>A0A0A1UC96</accession>
<dbReference type="InterPro" id="IPR026906">
    <property type="entry name" value="LRR_5"/>
</dbReference>
<evidence type="ECO:0000313" key="1">
    <source>
        <dbReference type="EMBL" id="ELP92763.1"/>
    </source>
</evidence>
<organism evidence="1 2">
    <name type="scientific">Entamoeba invadens IP1</name>
    <dbReference type="NCBI Taxonomy" id="370355"/>
    <lineage>
        <taxon>Eukaryota</taxon>
        <taxon>Amoebozoa</taxon>
        <taxon>Evosea</taxon>
        <taxon>Archamoebae</taxon>
        <taxon>Mastigamoebida</taxon>
        <taxon>Entamoebidae</taxon>
        <taxon>Entamoeba</taxon>
    </lineage>
</organism>
<dbReference type="OrthoDB" id="191683at2759"/>
<keyword evidence="2" id="KW-1185">Reference proteome</keyword>
<dbReference type="SUPFAM" id="SSF52058">
    <property type="entry name" value="L domain-like"/>
    <property type="match status" value="2"/>
</dbReference>
<sequence length="398" mass="44583">MGNTNGQFPEGAKGHLGIVDIVVVGIYMKSSVDVITLMAVTKKFYRFTEAYKYNVVPVLSKKLFPAMEKQFLYSDKDEIIESVPKQVVTYPVTYSDFSNCDDEKLIFMKIKYTADDSKDFGEDIPEDVNVLSNCFDKKIKTIEIPQQIGSVEESALSGLTRLTRVDLGNIFVLPPRCFFGCKALKEIDLSNVVSLGASCFAQCTSLSKVTLCDELRHIGRGCFSFCKSLSTFESENLKEIHSKVPLWLSKIFNKSGITCSQVEFSLEDKDRYGNEIPEGVVHISSGCFEQSNFLKEIVIPNTVTSIGESAFGFCGMLSKVVLPQTIKSLPQKCFRYDYSITCIEIPTTITHIGEECFLDCCNIKEISLEKGVQLDKYAFSNCLRLTDLPEQVTMIKNE</sequence>
<dbReference type="PANTHER" id="PTHR45661:SF3">
    <property type="entry name" value="IG-LIKE DOMAIN-CONTAINING PROTEIN"/>
    <property type="match status" value="1"/>
</dbReference>
<dbReference type="GeneID" id="14891772"/>
<dbReference type="KEGG" id="eiv:EIN_371750"/>
<reference evidence="1 2" key="1">
    <citation type="submission" date="2012-10" db="EMBL/GenBank/DDBJ databases">
        <authorList>
            <person name="Zafar N."/>
            <person name="Inman J."/>
            <person name="Hall N."/>
            <person name="Lorenzi H."/>
            <person name="Caler E."/>
        </authorList>
    </citation>
    <scope>NUCLEOTIDE SEQUENCE [LARGE SCALE GENOMIC DNA]</scope>
    <source>
        <strain evidence="1 2">IP1</strain>
    </source>
</reference>
<evidence type="ECO:0000313" key="2">
    <source>
        <dbReference type="Proteomes" id="UP000014680"/>
    </source>
</evidence>
<evidence type="ECO:0008006" key="3">
    <source>
        <dbReference type="Google" id="ProtNLM"/>
    </source>
</evidence>
<dbReference type="InterPro" id="IPR032675">
    <property type="entry name" value="LRR_dom_sf"/>
</dbReference>
<dbReference type="Gene3D" id="3.80.10.10">
    <property type="entry name" value="Ribonuclease Inhibitor"/>
    <property type="match status" value="2"/>
</dbReference>
<protein>
    <recommendedName>
        <fullName evidence="3">Leucine rich repeat containing protein BspA family protein</fullName>
    </recommendedName>
</protein>
<name>A0A0A1UC96_ENTIV</name>
<dbReference type="Proteomes" id="UP000014680">
    <property type="component" value="Unassembled WGS sequence"/>
</dbReference>